<protein>
    <recommendedName>
        <fullName evidence="4">Mediator of RNA polymerase II transcription subunit 21</fullName>
    </recommendedName>
    <alternativeName>
        <fullName evidence="10">Mediator complex subunit 21</fullName>
    </alternativeName>
</protein>
<keyword evidence="8" id="KW-0539">Nucleus</keyword>
<name>H0EET5_GLAL7</name>
<dbReference type="HOGENOM" id="CLU_094271_1_1_1"/>
<reference evidence="13 14" key="1">
    <citation type="journal article" date="2012" name="Eukaryot. Cell">
        <title>Genome sequence of the fungus Glarea lozoyensis: the first genome sequence of a species from the Helotiaceae family.</title>
        <authorList>
            <person name="Youssar L."/>
            <person name="Gruening B.A."/>
            <person name="Erxleben A."/>
            <person name="Guenther S."/>
            <person name="Huettel W."/>
        </authorList>
    </citation>
    <scope>NUCLEOTIDE SEQUENCE [LARGE SCALE GENOMIC DNA]</scope>
    <source>
        <strain evidence="14">ATCC 74030 / MF5533</strain>
    </source>
</reference>
<keyword evidence="11" id="KW-0175">Coiled coil</keyword>
<comment type="function">
    <text evidence="9">Component of the Mediator complex, a coactivator involved in the regulated transcription of nearly all RNA polymerase II-dependent genes. Mediator functions as a bridge to convey information from gene-specific regulatory proteins to the basal RNA polymerase II transcription machinery. Mediator is recruited to promoters by direct interactions with regulatory proteins and serves as a scaffold for the assembly of a functional preinitiation complex with RNA polymerase II and the general transcription factors.</text>
</comment>
<comment type="caution">
    <text evidence="13">The sequence shown here is derived from an EMBL/GenBank/DDBJ whole genome shotgun (WGS) entry which is preliminary data.</text>
</comment>
<dbReference type="InParanoid" id="H0EET5"/>
<dbReference type="InterPro" id="IPR021384">
    <property type="entry name" value="Mediator_Med21"/>
</dbReference>
<evidence type="ECO:0000256" key="10">
    <source>
        <dbReference type="ARBA" id="ARBA00031952"/>
    </source>
</evidence>
<dbReference type="EMBL" id="AGUE01000016">
    <property type="protein sequence ID" value="EHL02998.1"/>
    <property type="molecule type" value="Genomic_DNA"/>
</dbReference>
<dbReference type="OrthoDB" id="526653at2759"/>
<accession>H0EET5</accession>
<organism evidence="13 14">
    <name type="scientific">Glarea lozoyensis (strain ATCC 74030 / MF5533)</name>
    <dbReference type="NCBI Taxonomy" id="1104152"/>
    <lineage>
        <taxon>Eukaryota</taxon>
        <taxon>Fungi</taxon>
        <taxon>Dikarya</taxon>
        <taxon>Ascomycota</taxon>
        <taxon>Pezizomycotina</taxon>
        <taxon>Leotiomycetes</taxon>
        <taxon>Helotiales</taxon>
        <taxon>Helotiaceae</taxon>
        <taxon>Glarea</taxon>
    </lineage>
</organism>
<dbReference type="InterPro" id="IPR037212">
    <property type="entry name" value="Med7/Med21-like"/>
</dbReference>
<keyword evidence="14" id="KW-1185">Reference proteome</keyword>
<dbReference type="Gene3D" id="6.10.280.10">
    <property type="entry name" value="Mediator complex, subunit Med21"/>
    <property type="match status" value="1"/>
</dbReference>
<keyword evidence="6" id="KW-0010">Activator</keyword>
<keyword evidence="7" id="KW-0804">Transcription</keyword>
<comment type="subunit">
    <text evidence="3">Component of the Mediator complex.</text>
</comment>
<feature type="compositionally biased region" description="Basic and acidic residues" evidence="12">
    <location>
        <begin position="65"/>
        <end position="75"/>
    </location>
</feature>
<evidence type="ECO:0000313" key="14">
    <source>
        <dbReference type="Proteomes" id="UP000005446"/>
    </source>
</evidence>
<dbReference type="Proteomes" id="UP000005446">
    <property type="component" value="Unassembled WGS sequence"/>
</dbReference>
<evidence type="ECO:0000256" key="12">
    <source>
        <dbReference type="SAM" id="MobiDB-lite"/>
    </source>
</evidence>
<dbReference type="GO" id="GO:0016592">
    <property type="term" value="C:mediator complex"/>
    <property type="evidence" value="ECO:0007669"/>
    <property type="project" value="InterPro"/>
</dbReference>
<evidence type="ECO:0000256" key="9">
    <source>
        <dbReference type="ARBA" id="ARBA00025687"/>
    </source>
</evidence>
<evidence type="ECO:0000256" key="2">
    <source>
        <dbReference type="ARBA" id="ARBA00005770"/>
    </source>
</evidence>
<evidence type="ECO:0000256" key="3">
    <source>
        <dbReference type="ARBA" id="ARBA00011837"/>
    </source>
</evidence>
<comment type="similarity">
    <text evidence="2">Belongs to the Mediator complex subunit 21 family.</text>
</comment>
<sequence length="154" mass="17046">MSCGGIDTTGVVGTLRVGALAAGFEVPKDVCGSDRGVPLNLATQFLASVHFVNKHHELKTLSPKDSIRDTKKDDDGAPQEVDPLPADQFKAGQTELAQDLIVKEQQIDENDQEKRMKELEEELKVAEEERQQALKEKEEVLTKLEGIIRSIKRP</sequence>
<feature type="region of interest" description="Disordered" evidence="12">
    <location>
        <begin position="58"/>
        <end position="86"/>
    </location>
</feature>
<keyword evidence="5" id="KW-0805">Transcription regulation</keyword>
<comment type="subcellular location">
    <subcellularLocation>
        <location evidence="1">Nucleus</location>
    </subcellularLocation>
</comment>
<evidence type="ECO:0000256" key="8">
    <source>
        <dbReference type="ARBA" id="ARBA00023242"/>
    </source>
</evidence>
<gene>
    <name evidence="13" type="ORF">M7I_0969</name>
</gene>
<evidence type="ECO:0000313" key="13">
    <source>
        <dbReference type="EMBL" id="EHL02998.1"/>
    </source>
</evidence>
<evidence type="ECO:0000256" key="5">
    <source>
        <dbReference type="ARBA" id="ARBA00023015"/>
    </source>
</evidence>
<evidence type="ECO:0000256" key="1">
    <source>
        <dbReference type="ARBA" id="ARBA00004123"/>
    </source>
</evidence>
<evidence type="ECO:0000256" key="11">
    <source>
        <dbReference type="SAM" id="Coils"/>
    </source>
</evidence>
<dbReference type="AlphaFoldDB" id="H0EET5"/>
<dbReference type="SUPFAM" id="SSF140718">
    <property type="entry name" value="Mediator hinge subcomplex-like"/>
    <property type="match status" value="1"/>
</dbReference>
<dbReference type="Pfam" id="PF11221">
    <property type="entry name" value="Med21"/>
    <property type="match status" value="1"/>
</dbReference>
<evidence type="ECO:0000256" key="4">
    <source>
        <dbReference type="ARBA" id="ARBA00019691"/>
    </source>
</evidence>
<proteinExistence type="inferred from homology"/>
<evidence type="ECO:0000256" key="6">
    <source>
        <dbReference type="ARBA" id="ARBA00023159"/>
    </source>
</evidence>
<evidence type="ECO:0000256" key="7">
    <source>
        <dbReference type="ARBA" id="ARBA00023163"/>
    </source>
</evidence>
<feature type="coiled-coil region" evidence="11">
    <location>
        <begin position="102"/>
        <end position="143"/>
    </location>
</feature>